<sequence>MEFDDDIHFNNHINDDINDNHSLDDIIKASNIDDDSPLLPDQSTLMIFNRRPIRSSTSRRIASDHEQNASSNINEPDPNVFLISSDTNSHNTIRKTKHDVKRFVMYIDEQFGEQIPLHTVSAESLCRYLKHYFENTKKFDGTQYEPDTLRSFLLSIERYLKSKNYQYNLMESPLFQSCRQVIVNKREEWKKLGLTNHLKQSSLSLLNTKHLTVFDRTKPDGLLLEMYVHITKLCQLSIAQLVWGDISLVDEQYLICHQHKIENQTVRLYATPHNISACPVQAYRLYATHRPPQSNTPQSPFFLMPRSTSMHPIWYKTTAAGKNLEQILQKAIQHATLLKQSSSSAVNESLLTTSALNGKRNESPSSLMPVAKRVHSLIQPLNLSVTTTATTPTEDDSGTALSSPTNSLSNDVSSSSPTNGFSIKPMITPVWDESVTDILLTVAKQRDTRTVKINTIRTYLEEKLGFVEFLCLYRGFKSEPKLTFQGTPWEHYQRFLPVLFTLLTLDNTTV</sequence>
<organism evidence="10 16">
    <name type="scientific">Rotaria socialis</name>
    <dbReference type="NCBI Taxonomy" id="392032"/>
    <lineage>
        <taxon>Eukaryota</taxon>
        <taxon>Metazoa</taxon>
        <taxon>Spiralia</taxon>
        <taxon>Gnathifera</taxon>
        <taxon>Rotifera</taxon>
        <taxon>Eurotatoria</taxon>
        <taxon>Bdelloidea</taxon>
        <taxon>Philodinida</taxon>
        <taxon>Philodinidae</taxon>
        <taxon>Rotaria</taxon>
    </lineage>
</organism>
<evidence type="ECO:0000313" key="8">
    <source>
        <dbReference type="EMBL" id="CAF3353915.1"/>
    </source>
</evidence>
<evidence type="ECO:0000313" key="9">
    <source>
        <dbReference type="EMBL" id="CAF3395674.1"/>
    </source>
</evidence>
<evidence type="ECO:0000313" key="16">
    <source>
        <dbReference type="Proteomes" id="UP000663825"/>
    </source>
</evidence>
<dbReference type="EMBL" id="CAJNYV010000277">
    <property type="protein sequence ID" value="CAF3353915.1"/>
    <property type="molecule type" value="Genomic_DNA"/>
</dbReference>
<comment type="caution">
    <text evidence="10">The sequence shown here is derived from an EMBL/GenBank/DDBJ whole genome shotgun (WGS) entry which is preliminary data.</text>
</comment>
<dbReference type="InterPro" id="IPR042838">
    <property type="entry name" value="KIAA1958"/>
</dbReference>
<dbReference type="Proteomes" id="UP000663848">
    <property type="component" value="Unassembled WGS sequence"/>
</dbReference>
<dbReference type="Proteomes" id="UP000663825">
    <property type="component" value="Unassembled WGS sequence"/>
</dbReference>
<evidence type="ECO:0000259" key="5">
    <source>
        <dbReference type="Pfam" id="PF12012"/>
    </source>
</evidence>
<evidence type="ECO:0000313" key="17">
    <source>
        <dbReference type="Proteomes" id="UP000663873"/>
    </source>
</evidence>
<dbReference type="AlphaFoldDB" id="A0A818FRG3"/>
<dbReference type="Proteomes" id="UP000663851">
    <property type="component" value="Unassembled WGS sequence"/>
</dbReference>
<feature type="region of interest" description="Disordered" evidence="4">
    <location>
        <begin position="388"/>
        <end position="418"/>
    </location>
</feature>
<feature type="region of interest" description="Disordered" evidence="4">
    <location>
        <begin position="56"/>
        <end position="77"/>
    </location>
</feature>
<evidence type="ECO:0000256" key="1">
    <source>
        <dbReference type="ARBA" id="ARBA00022499"/>
    </source>
</evidence>
<dbReference type="EMBL" id="CAJNYT010001090">
    <property type="protein sequence ID" value="CAF3395674.1"/>
    <property type="molecule type" value="Genomic_DNA"/>
</dbReference>
<accession>A0A818FRG3</accession>
<proteinExistence type="predicted"/>
<evidence type="ECO:0000313" key="11">
    <source>
        <dbReference type="EMBL" id="CAF4300488.1"/>
    </source>
</evidence>
<keyword evidence="17" id="KW-1185">Reference proteome</keyword>
<name>A0A818FRG3_9BILA</name>
<evidence type="ECO:0000313" key="15">
    <source>
        <dbReference type="EMBL" id="CAF4573540.1"/>
    </source>
</evidence>
<evidence type="ECO:0000256" key="2">
    <source>
        <dbReference type="ARBA" id="ARBA00022553"/>
    </source>
</evidence>
<evidence type="ECO:0000256" key="3">
    <source>
        <dbReference type="ARBA" id="ARBA00022843"/>
    </source>
</evidence>
<dbReference type="EMBL" id="CAJOBS010000266">
    <property type="protein sequence ID" value="CAF4538888.1"/>
    <property type="molecule type" value="Genomic_DNA"/>
</dbReference>
<dbReference type="Pfam" id="PF12012">
    <property type="entry name" value="DUF3504"/>
    <property type="match status" value="1"/>
</dbReference>
<evidence type="ECO:0000313" key="12">
    <source>
        <dbReference type="EMBL" id="CAF4326994.1"/>
    </source>
</evidence>
<dbReference type="Proteomes" id="UP000663862">
    <property type="component" value="Unassembled WGS sequence"/>
</dbReference>
<dbReference type="Proteomes" id="UP000663838">
    <property type="component" value="Unassembled WGS sequence"/>
</dbReference>
<evidence type="ECO:0000313" key="10">
    <source>
        <dbReference type="EMBL" id="CAF3477779.1"/>
    </source>
</evidence>
<dbReference type="EMBL" id="CAJNXB010006300">
    <property type="protein sequence ID" value="CAF3477779.1"/>
    <property type="molecule type" value="Genomic_DNA"/>
</dbReference>
<evidence type="ECO:0000313" key="13">
    <source>
        <dbReference type="EMBL" id="CAF4436593.1"/>
    </source>
</evidence>
<dbReference type="Proteomes" id="UP000663833">
    <property type="component" value="Unassembled WGS sequence"/>
</dbReference>
<dbReference type="Proteomes" id="UP000663873">
    <property type="component" value="Unassembled WGS sequence"/>
</dbReference>
<dbReference type="Proteomes" id="UP000663869">
    <property type="component" value="Unassembled WGS sequence"/>
</dbReference>
<dbReference type="EMBL" id="CAJOBO010000853">
    <property type="protein sequence ID" value="CAF4300488.1"/>
    <property type="molecule type" value="Genomic_DNA"/>
</dbReference>
<dbReference type="Proteomes" id="UP000663865">
    <property type="component" value="Unassembled WGS sequence"/>
</dbReference>
<protein>
    <recommendedName>
        <fullName evidence="5">ZMYM2-like/QRICH1 C-terminal domain-containing protein</fullName>
    </recommendedName>
</protein>
<feature type="domain" description="ZMYM2-like/QRICH1 C-terminal" evidence="5">
    <location>
        <begin position="261"/>
        <end position="331"/>
    </location>
</feature>
<dbReference type="EMBL" id="CAJOBR010001057">
    <property type="protein sequence ID" value="CAF4573540.1"/>
    <property type="molecule type" value="Genomic_DNA"/>
</dbReference>
<dbReference type="EMBL" id="CAJNYU010000213">
    <property type="protein sequence ID" value="CAF3341318.1"/>
    <property type="molecule type" value="Genomic_DNA"/>
</dbReference>
<keyword evidence="2" id="KW-0597">Phosphoprotein</keyword>
<dbReference type="EMBL" id="CAJOBP010004322">
    <property type="protein sequence ID" value="CAF4436593.1"/>
    <property type="molecule type" value="Genomic_DNA"/>
</dbReference>
<dbReference type="EMBL" id="CAJNYD010001302">
    <property type="protein sequence ID" value="CAF3329123.1"/>
    <property type="molecule type" value="Genomic_DNA"/>
</dbReference>
<evidence type="ECO:0000313" key="7">
    <source>
        <dbReference type="EMBL" id="CAF3341318.1"/>
    </source>
</evidence>
<reference evidence="10" key="1">
    <citation type="submission" date="2021-02" db="EMBL/GenBank/DDBJ databases">
        <authorList>
            <person name="Nowell W R."/>
        </authorList>
    </citation>
    <scope>NUCLEOTIDE SEQUENCE</scope>
</reference>
<feature type="compositionally biased region" description="Low complexity" evidence="4">
    <location>
        <begin position="402"/>
        <end position="418"/>
    </location>
</feature>
<dbReference type="Proteomes" id="UP000663872">
    <property type="component" value="Unassembled WGS sequence"/>
</dbReference>
<keyword evidence="3" id="KW-0832">Ubl conjugation</keyword>
<dbReference type="EMBL" id="CAJOBQ010000320">
    <property type="protein sequence ID" value="CAF4326994.1"/>
    <property type="molecule type" value="Genomic_DNA"/>
</dbReference>
<gene>
    <name evidence="7" type="ORF">FME351_LOCUS3611</name>
    <name evidence="9" type="ORF">GRG538_LOCUS9537</name>
    <name evidence="11" type="ORF">HFQ381_LOCUS13513</name>
    <name evidence="8" type="ORF">KIK155_LOCUS3862</name>
    <name evidence="6" type="ORF">LUA448_LOCUS10835</name>
    <name evidence="15" type="ORF">QYT958_LOCUS9793</name>
    <name evidence="10" type="ORF">TIS948_LOCUS33799</name>
    <name evidence="14" type="ORF">TOA249_LOCUS6330</name>
    <name evidence="12" type="ORF">TSG867_LOCUS7952</name>
    <name evidence="13" type="ORF">UJA718_LOCUS21755</name>
</gene>
<evidence type="ECO:0000256" key="4">
    <source>
        <dbReference type="SAM" id="MobiDB-lite"/>
    </source>
</evidence>
<dbReference type="PANTHER" id="PTHR46963:SF2">
    <property type="match status" value="1"/>
</dbReference>
<evidence type="ECO:0000313" key="6">
    <source>
        <dbReference type="EMBL" id="CAF3329123.1"/>
    </source>
</evidence>
<evidence type="ECO:0000313" key="14">
    <source>
        <dbReference type="EMBL" id="CAF4538888.1"/>
    </source>
</evidence>
<dbReference type="OrthoDB" id="10038493at2759"/>
<keyword evidence="1" id="KW-1017">Isopeptide bond</keyword>
<dbReference type="InterPro" id="IPR021893">
    <property type="entry name" value="ZMYM2-like_C"/>
</dbReference>
<dbReference type="PANTHER" id="PTHR46963">
    <property type="entry name" value="SIMILAR TO RIKEN CDNA E130308A19"/>
    <property type="match status" value="1"/>
</dbReference>